<dbReference type="SUPFAM" id="SSF141694">
    <property type="entry name" value="AF2212/PG0164-like"/>
    <property type="match status" value="1"/>
</dbReference>
<proteinExistence type="predicted"/>
<feature type="transmembrane region" description="Helical" evidence="1">
    <location>
        <begin position="141"/>
        <end position="163"/>
    </location>
</feature>
<keyword evidence="1" id="KW-0812">Transmembrane</keyword>
<protein>
    <submittedName>
        <fullName evidence="2">Uncharacterized protein</fullName>
    </submittedName>
</protein>
<dbReference type="Proteomes" id="UP000050509">
    <property type="component" value="Unassembled WGS sequence"/>
</dbReference>
<feature type="non-terminal residue" evidence="2">
    <location>
        <position position="177"/>
    </location>
</feature>
<organism evidence="2 3">
    <name type="scientific">Kouleothrix aurantiaca</name>
    <dbReference type="NCBI Taxonomy" id="186479"/>
    <lineage>
        <taxon>Bacteria</taxon>
        <taxon>Bacillati</taxon>
        <taxon>Chloroflexota</taxon>
        <taxon>Chloroflexia</taxon>
        <taxon>Chloroflexales</taxon>
        <taxon>Roseiflexineae</taxon>
        <taxon>Roseiflexaceae</taxon>
        <taxon>Kouleothrix</taxon>
    </lineage>
</organism>
<dbReference type="InterPro" id="IPR024069">
    <property type="entry name" value="AF2212-like_dom_sf"/>
</dbReference>
<evidence type="ECO:0000313" key="2">
    <source>
        <dbReference type="EMBL" id="KPV48511.1"/>
    </source>
</evidence>
<sequence length="177" mass="18905">MAADTHEPAGAPDAFDAIYEDGVLKPLAPLALEAGAHVRVQLLPNGAEIAAGSVSLPAARPLDKPLVAGVLSAFTRQDALLLVFGLAVYALTRFIGLVHFPIYFFSDEAVNPLLAEQLLRNGFRDASGTWLPPYFKNDDRWTLSLSVYAQLLGVALFGKSVLVTRATSALISMLCPL</sequence>
<comment type="caution">
    <text evidence="2">The sequence shown here is derived from an EMBL/GenBank/DDBJ whole genome shotgun (WGS) entry which is preliminary data.</text>
</comment>
<keyword evidence="1" id="KW-1133">Transmembrane helix</keyword>
<gene>
    <name evidence="2" type="ORF">SE17_37670</name>
</gene>
<dbReference type="InterPro" id="IPR008203">
    <property type="entry name" value="AF2212-like"/>
</dbReference>
<dbReference type="EMBL" id="LJCR01002593">
    <property type="protein sequence ID" value="KPV48511.1"/>
    <property type="molecule type" value="Genomic_DNA"/>
</dbReference>
<evidence type="ECO:0000256" key="1">
    <source>
        <dbReference type="SAM" id="Phobius"/>
    </source>
</evidence>
<evidence type="ECO:0000313" key="3">
    <source>
        <dbReference type="Proteomes" id="UP000050509"/>
    </source>
</evidence>
<dbReference type="AlphaFoldDB" id="A0A0P9F866"/>
<dbReference type="Pfam" id="PF01954">
    <property type="entry name" value="AF2212-like"/>
    <property type="match status" value="1"/>
</dbReference>
<keyword evidence="1" id="KW-0472">Membrane</keyword>
<accession>A0A0P9F866</accession>
<dbReference type="Gene3D" id="4.10.1150.10">
    <property type="entry name" value="AF2212/PG0164-like"/>
    <property type="match status" value="1"/>
</dbReference>
<name>A0A0P9F866_9CHLR</name>
<feature type="transmembrane region" description="Helical" evidence="1">
    <location>
        <begin position="79"/>
        <end position="104"/>
    </location>
</feature>
<reference evidence="2 3" key="1">
    <citation type="submission" date="2015-09" db="EMBL/GenBank/DDBJ databases">
        <title>Draft genome sequence of Kouleothrix aurantiaca JCM 19913.</title>
        <authorList>
            <person name="Hemp J."/>
        </authorList>
    </citation>
    <scope>NUCLEOTIDE SEQUENCE [LARGE SCALE GENOMIC DNA]</scope>
    <source>
        <strain evidence="2 3">COM-B</strain>
    </source>
</reference>
<keyword evidence="3" id="KW-1185">Reference proteome</keyword>